<name>D3QZD3_MAGIU</name>
<dbReference type="EMBL" id="CP001850">
    <property type="protein sequence ID" value="ADC91463.1"/>
    <property type="molecule type" value="Genomic_DNA"/>
</dbReference>
<organism evidence="1 2">
    <name type="scientific">Mageeibacillus indolicus (strain UPII9-5)</name>
    <name type="common">Clostridiales genomosp. BVAB3 (strain UPII9-5)</name>
    <dbReference type="NCBI Taxonomy" id="699246"/>
    <lineage>
        <taxon>Bacteria</taxon>
        <taxon>Bacillati</taxon>
        <taxon>Bacillota</taxon>
        <taxon>Clostridia</taxon>
        <taxon>Eubacteriales</taxon>
        <taxon>Oscillospiraceae</taxon>
        <taxon>Mageeibacillus</taxon>
    </lineage>
</organism>
<gene>
    <name evidence="1" type="ordered locus">HMPREF0868_1577</name>
</gene>
<evidence type="ECO:0000313" key="2">
    <source>
        <dbReference type="Proteomes" id="UP000008234"/>
    </source>
</evidence>
<protein>
    <submittedName>
        <fullName evidence="1">Uncharacterized protein</fullName>
    </submittedName>
</protein>
<dbReference type="AlphaFoldDB" id="D3QZD3"/>
<proteinExistence type="predicted"/>
<dbReference type="Proteomes" id="UP000008234">
    <property type="component" value="Chromosome"/>
</dbReference>
<evidence type="ECO:0000313" key="1">
    <source>
        <dbReference type="EMBL" id="ADC91463.1"/>
    </source>
</evidence>
<keyword evidence="2" id="KW-1185">Reference proteome</keyword>
<dbReference type="KEGG" id="clo:HMPREF0868_1577"/>
<accession>D3QZD3</accession>
<dbReference type="RefSeq" id="WP_012992795.1">
    <property type="nucleotide sequence ID" value="NC_013895.2"/>
</dbReference>
<sequence>MSSLVHKYVSSILGTYQTPGAFFFPQQLLSRLPHSFSEMLGRIRSDRSRVCHTHFAKRLAAAAATAVAVAALS</sequence>
<dbReference type="STRING" id="699246.HMPREF0868_1577"/>
<dbReference type="HOGENOM" id="CLU_2700365_0_0_9"/>
<reference evidence="2" key="1">
    <citation type="submission" date="2009-12" db="EMBL/GenBank/DDBJ databases">
        <title>Sequence of Clostridiales genomosp. BVAB3 str. UPII9-5.</title>
        <authorList>
            <person name="Madupu R."/>
            <person name="Durkin A.S."/>
            <person name="Torralba M."/>
            <person name="Methe B."/>
            <person name="Sutton G.G."/>
            <person name="Strausberg R.L."/>
            <person name="Nelson K.E."/>
        </authorList>
    </citation>
    <scope>NUCLEOTIDE SEQUENCE [LARGE SCALE GENOMIC DNA]</scope>
    <source>
        <strain evidence="2">UPII9-5</strain>
    </source>
</reference>